<dbReference type="InterPro" id="IPR036890">
    <property type="entry name" value="HATPase_C_sf"/>
</dbReference>
<comment type="caution">
    <text evidence="18">The sequence shown here is derived from an EMBL/GenBank/DDBJ whole genome shotgun (WGS) entry which is preliminary data.</text>
</comment>
<keyword evidence="19" id="KW-1185">Reference proteome</keyword>
<feature type="domain" description="PAS" evidence="16">
    <location>
        <begin position="151"/>
        <end position="206"/>
    </location>
</feature>
<dbReference type="PANTHER" id="PTHR41523:SF8">
    <property type="entry name" value="ETHYLENE RESPONSE SENSOR PROTEIN"/>
    <property type="match status" value="1"/>
</dbReference>
<dbReference type="SMART" id="SM00086">
    <property type="entry name" value="PAC"/>
    <property type="match status" value="1"/>
</dbReference>
<dbReference type="InterPro" id="IPR001610">
    <property type="entry name" value="PAC"/>
</dbReference>
<dbReference type="Pfam" id="PF07536">
    <property type="entry name" value="HWE_HK"/>
    <property type="match status" value="1"/>
</dbReference>
<keyword evidence="13" id="KW-0157">Chromophore</keyword>
<evidence type="ECO:0000256" key="7">
    <source>
        <dbReference type="ARBA" id="ARBA00022643"/>
    </source>
</evidence>
<dbReference type="InterPro" id="IPR035965">
    <property type="entry name" value="PAS-like_dom_sf"/>
</dbReference>
<keyword evidence="9" id="KW-0677">Repeat</keyword>
<dbReference type="InterPro" id="IPR029016">
    <property type="entry name" value="GAF-like_dom_sf"/>
</dbReference>
<keyword evidence="10" id="KW-0547">Nucleotide-binding</keyword>
<dbReference type="CDD" id="cd00130">
    <property type="entry name" value="PAS"/>
    <property type="match status" value="1"/>
</dbReference>
<dbReference type="InterPro" id="IPR000700">
    <property type="entry name" value="PAS-assoc_C"/>
</dbReference>
<dbReference type="Pfam" id="PF13185">
    <property type="entry name" value="GAF_2"/>
    <property type="match status" value="1"/>
</dbReference>
<keyword evidence="4" id="KW-0597">Phosphoprotein</keyword>
<keyword evidence="8" id="KW-0808">Transferase</keyword>
<evidence type="ECO:0000256" key="15">
    <source>
        <dbReference type="ARBA" id="ARBA00023170"/>
    </source>
</evidence>
<dbReference type="InterPro" id="IPR000014">
    <property type="entry name" value="PAS"/>
</dbReference>
<dbReference type="Gene3D" id="3.30.450.40">
    <property type="match status" value="1"/>
</dbReference>
<evidence type="ECO:0000259" key="17">
    <source>
        <dbReference type="PROSITE" id="PS50113"/>
    </source>
</evidence>
<evidence type="ECO:0000256" key="12">
    <source>
        <dbReference type="ARBA" id="ARBA00022840"/>
    </source>
</evidence>
<dbReference type="Pfam" id="PF00989">
    <property type="entry name" value="PAS"/>
    <property type="match status" value="1"/>
</dbReference>
<proteinExistence type="predicted"/>
<dbReference type="SUPFAM" id="SSF55785">
    <property type="entry name" value="PYP-like sensor domain (PAS domain)"/>
    <property type="match status" value="1"/>
</dbReference>
<dbReference type="PROSITE" id="PS50113">
    <property type="entry name" value="PAC"/>
    <property type="match status" value="1"/>
</dbReference>
<protein>
    <recommendedName>
        <fullName evidence="2">histidine kinase</fullName>
        <ecNumber evidence="2">2.7.13.3</ecNumber>
    </recommendedName>
</protein>
<dbReference type="EMBL" id="JAHCDA010000003">
    <property type="protein sequence ID" value="MBS7812732.1"/>
    <property type="molecule type" value="Genomic_DNA"/>
</dbReference>
<dbReference type="SMART" id="SM00911">
    <property type="entry name" value="HWE_HK"/>
    <property type="match status" value="1"/>
</dbReference>
<comment type="catalytic activity">
    <reaction evidence="1">
        <text>ATP + protein L-histidine = ADP + protein N-phospho-L-histidine.</text>
        <dbReference type="EC" id="2.7.13.3"/>
    </reaction>
</comment>
<evidence type="ECO:0000256" key="11">
    <source>
        <dbReference type="ARBA" id="ARBA00022777"/>
    </source>
</evidence>
<evidence type="ECO:0000256" key="8">
    <source>
        <dbReference type="ARBA" id="ARBA00022679"/>
    </source>
</evidence>
<dbReference type="Proteomes" id="UP000766336">
    <property type="component" value="Unassembled WGS sequence"/>
</dbReference>
<evidence type="ECO:0000256" key="6">
    <source>
        <dbReference type="ARBA" id="ARBA00022630"/>
    </source>
</evidence>
<dbReference type="InterPro" id="IPR013767">
    <property type="entry name" value="PAS_fold"/>
</dbReference>
<sequence>MAATAAAEWTGASFGLCFLREPGITGLSKALLQAVEGCGAKVTLRPTLQEADTFLSDDIRIDPRFCGMPLLLGLPDGLPAPASFLCVPIASPDGDVHGCIAVLHERPAAFAGEEDEIAAAVAGQVAIAIDHARLMEVARRGAEARGRVEQDNAWFASIVENSDDAILSKSLTGDISSWNAGATRLFGYTEQEAVGRHVTILIPEDRLHEEADILGRIRRGERVQHYETVRRRKDGSFLDISLTVSPVRDAQGIIIGASKIARDISERKRAQERQSLLLREMNHRVKNLFSVTTGLISVSALTAQDTDELATSLRERVLALSRAHDLTLPDLGREITGQGGTTLFALLAAIVAPHDFAAASRLELTGVDVPLSGSTLTSLALLLHEFTTNAAKYGALSTGRGRVAVRTAIEGETLLLNWAEQGGPAVDPGGSGEGFGSLLERLTVQGLGGEIARDWAPEGVVIRLEMPLAQLSG</sequence>
<dbReference type="EC" id="2.7.13.3" evidence="2"/>
<keyword evidence="12" id="KW-0067">ATP-binding</keyword>
<evidence type="ECO:0000256" key="5">
    <source>
        <dbReference type="ARBA" id="ARBA00022606"/>
    </source>
</evidence>
<dbReference type="SUPFAM" id="SSF55781">
    <property type="entry name" value="GAF domain-like"/>
    <property type="match status" value="1"/>
</dbReference>
<dbReference type="SMART" id="SM00065">
    <property type="entry name" value="GAF"/>
    <property type="match status" value="1"/>
</dbReference>
<dbReference type="SMART" id="SM00091">
    <property type="entry name" value="PAS"/>
    <property type="match status" value="1"/>
</dbReference>
<keyword evidence="11" id="KW-0418">Kinase</keyword>
<evidence type="ECO:0000256" key="4">
    <source>
        <dbReference type="ARBA" id="ARBA00022553"/>
    </source>
</evidence>
<keyword evidence="5" id="KW-0716">Sensory transduction</keyword>
<dbReference type="PANTHER" id="PTHR41523">
    <property type="entry name" value="TWO-COMPONENT SYSTEM SENSOR PROTEIN"/>
    <property type="match status" value="1"/>
</dbReference>
<keyword evidence="3" id="KW-0600">Photoreceptor protein</keyword>
<evidence type="ECO:0000256" key="10">
    <source>
        <dbReference type="ARBA" id="ARBA00022741"/>
    </source>
</evidence>
<evidence type="ECO:0000256" key="9">
    <source>
        <dbReference type="ARBA" id="ARBA00022737"/>
    </source>
</evidence>
<evidence type="ECO:0000256" key="1">
    <source>
        <dbReference type="ARBA" id="ARBA00000085"/>
    </source>
</evidence>
<name>A0ABS5QGR4_9PROT</name>
<evidence type="ECO:0000313" key="18">
    <source>
        <dbReference type="EMBL" id="MBS7812732.1"/>
    </source>
</evidence>
<dbReference type="InterPro" id="IPR011102">
    <property type="entry name" value="Sig_transdc_His_kinase_HWE"/>
</dbReference>
<dbReference type="NCBIfam" id="TIGR00229">
    <property type="entry name" value="sensory_box"/>
    <property type="match status" value="1"/>
</dbReference>
<dbReference type="Gene3D" id="3.30.565.10">
    <property type="entry name" value="Histidine kinase-like ATPase, C-terminal domain"/>
    <property type="match status" value="1"/>
</dbReference>
<keyword evidence="7" id="KW-0288">FMN</keyword>
<organism evidence="18 19">
    <name type="scientific">Roseococcus pinisoli</name>
    <dbReference type="NCBI Taxonomy" id="2835040"/>
    <lineage>
        <taxon>Bacteria</taxon>
        <taxon>Pseudomonadati</taxon>
        <taxon>Pseudomonadota</taxon>
        <taxon>Alphaproteobacteria</taxon>
        <taxon>Acetobacterales</taxon>
        <taxon>Roseomonadaceae</taxon>
        <taxon>Roseococcus</taxon>
    </lineage>
</organism>
<dbReference type="Gene3D" id="3.30.450.20">
    <property type="entry name" value="PAS domain"/>
    <property type="match status" value="1"/>
</dbReference>
<evidence type="ECO:0000256" key="3">
    <source>
        <dbReference type="ARBA" id="ARBA00022543"/>
    </source>
</evidence>
<dbReference type="PROSITE" id="PS50112">
    <property type="entry name" value="PAS"/>
    <property type="match status" value="1"/>
</dbReference>
<evidence type="ECO:0000313" key="19">
    <source>
        <dbReference type="Proteomes" id="UP000766336"/>
    </source>
</evidence>
<evidence type="ECO:0000259" key="16">
    <source>
        <dbReference type="PROSITE" id="PS50112"/>
    </source>
</evidence>
<keyword evidence="6" id="KW-0285">Flavoprotein</keyword>
<accession>A0ABS5QGR4</accession>
<evidence type="ECO:0000256" key="2">
    <source>
        <dbReference type="ARBA" id="ARBA00012438"/>
    </source>
</evidence>
<evidence type="ECO:0000256" key="13">
    <source>
        <dbReference type="ARBA" id="ARBA00022991"/>
    </source>
</evidence>
<evidence type="ECO:0000256" key="14">
    <source>
        <dbReference type="ARBA" id="ARBA00023026"/>
    </source>
</evidence>
<feature type="domain" description="PAC" evidence="17">
    <location>
        <begin position="224"/>
        <end position="276"/>
    </location>
</feature>
<keyword evidence="15" id="KW-0675">Receptor</keyword>
<dbReference type="InterPro" id="IPR003018">
    <property type="entry name" value="GAF"/>
</dbReference>
<reference evidence="18 19" key="1">
    <citation type="submission" date="2021-05" db="EMBL/GenBank/DDBJ databases">
        <title>Roseococcus sp. XZZS9, whole genome shotgun sequencing project.</title>
        <authorList>
            <person name="Zhao G."/>
            <person name="Shen L."/>
        </authorList>
    </citation>
    <scope>NUCLEOTIDE SEQUENCE [LARGE SCALE GENOMIC DNA]</scope>
    <source>
        <strain evidence="18 19">XZZS9</strain>
    </source>
</reference>
<keyword evidence="14" id="KW-0843">Virulence</keyword>
<gene>
    <name evidence="18" type="ORF">KHU32_17405</name>
</gene>